<dbReference type="PATRIC" id="fig|156976.3.peg.1455"/>
<evidence type="ECO:0008006" key="4">
    <source>
        <dbReference type="Google" id="ProtNLM"/>
    </source>
</evidence>
<name>A0A0K1RC39_9CORY</name>
<evidence type="ECO:0000313" key="3">
    <source>
        <dbReference type="Proteomes" id="UP000060016"/>
    </source>
</evidence>
<keyword evidence="1" id="KW-0812">Transmembrane</keyword>
<proteinExistence type="predicted"/>
<gene>
    <name evidence="2" type="ORF">AK829_07295</name>
</gene>
<dbReference type="InterPro" id="IPR043504">
    <property type="entry name" value="Peptidase_S1_PA_chymotrypsin"/>
</dbReference>
<dbReference type="STRING" id="156976.AK829_07295"/>
<keyword evidence="1" id="KW-0472">Membrane</keyword>
<feature type="transmembrane region" description="Helical" evidence="1">
    <location>
        <begin position="259"/>
        <end position="281"/>
    </location>
</feature>
<dbReference type="Gene3D" id="2.40.10.10">
    <property type="entry name" value="Trypsin-like serine proteases"/>
    <property type="match status" value="2"/>
</dbReference>
<dbReference type="KEGG" id="crie:AK829_07295"/>
<sequence>MMTAAVTTVATVPAAHADTGIEAVTVRQGDRIRVGESSQCTLGYIEQSPSGPAGYTAGHCGKNRTEKVYVKSGDQWVLVGATVRSGKYNPEHTGNDWALILFNRGVRLEGNPLSGNARTDIDELKSGDKICFAGATTQTTRCGDFIGTIGGNIYWENTGARPGDSGAPVWREGGGFLGVLAGQNIVSTSEQDQLVALRASITEDAEAPSSDEEMRMIADFYEKDGTNVISVKTPVVVPKGGASTPAGGATGGSSNPETIAMVLIAITVVLGLALPTFAQVANIQLPF</sequence>
<keyword evidence="3" id="KW-1185">Reference proteome</keyword>
<reference evidence="2 3" key="1">
    <citation type="submission" date="2015-08" db="EMBL/GenBank/DDBJ databases">
        <authorList>
            <person name="Babu N.S."/>
            <person name="Beckwith C.J."/>
            <person name="Beseler K.G."/>
            <person name="Brison A."/>
            <person name="Carone J.V."/>
            <person name="Caskin T.P."/>
            <person name="Diamond M."/>
            <person name="Durham M.E."/>
            <person name="Foxe J.M."/>
            <person name="Go M."/>
            <person name="Henderson B.A."/>
            <person name="Jones I.B."/>
            <person name="McGettigan J.A."/>
            <person name="Micheletti S.J."/>
            <person name="Nasrallah M.E."/>
            <person name="Ortiz D."/>
            <person name="Piller C.R."/>
            <person name="Privatt S.R."/>
            <person name="Schneider S.L."/>
            <person name="Sharp S."/>
            <person name="Smith T.C."/>
            <person name="Stanton J.D."/>
            <person name="Ullery H.E."/>
            <person name="Wilson R.J."/>
            <person name="Serrano M.G."/>
            <person name="Buck G."/>
            <person name="Lee V."/>
            <person name="Wang Y."/>
            <person name="Carvalho R."/>
            <person name="Voegtly L."/>
            <person name="Shi R."/>
            <person name="Duckworth R."/>
            <person name="Johnson A."/>
            <person name="Loviza R."/>
            <person name="Walstead R."/>
            <person name="Shah Z."/>
            <person name="Kiflezghi M."/>
            <person name="Wade K."/>
            <person name="Ball S.L."/>
            <person name="Bradley K.W."/>
            <person name="Asai D.J."/>
            <person name="Bowman C.A."/>
            <person name="Russell D.A."/>
            <person name="Pope W.H."/>
            <person name="Jacobs-Sera D."/>
            <person name="Hendrix R.W."/>
            <person name="Hatfull G.F."/>
        </authorList>
    </citation>
    <scope>NUCLEOTIDE SEQUENCE [LARGE SCALE GENOMIC DNA]</scope>
    <source>
        <strain evidence="2 3">PUDD_83A45</strain>
    </source>
</reference>
<dbReference type="Proteomes" id="UP000060016">
    <property type="component" value="Chromosome"/>
</dbReference>
<evidence type="ECO:0000256" key="1">
    <source>
        <dbReference type="SAM" id="Phobius"/>
    </source>
</evidence>
<dbReference type="AlphaFoldDB" id="A0A0K1RC39"/>
<keyword evidence="1" id="KW-1133">Transmembrane helix</keyword>
<dbReference type="SUPFAM" id="SSF50494">
    <property type="entry name" value="Trypsin-like serine proteases"/>
    <property type="match status" value="1"/>
</dbReference>
<dbReference type="InterPro" id="IPR009003">
    <property type="entry name" value="Peptidase_S1_PA"/>
</dbReference>
<evidence type="ECO:0000313" key="2">
    <source>
        <dbReference type="EMBL" id="AKV58995.1"/>
    </source>
</evidence>
<dbReference type="EMBL" id="CP012342">
    <property type="protein sequence ID" value="AKV58995.1"/>
    <property type="molecule type" value="Genomic_DNA"/>
</dbReference>
<accession>A0A0K1RC39</accession>
<organism evidence="2 3">
    <name type="scientific">Corynebacterium riegelii</name>
    <dbReference type="NCBI Taxonomy" id="156976"/>
    <lineage>
        <taxon>Bacteria</taxon>
        <taxon>Bacillati</taxon>
        <taxon>Actinomycetota</taxon>
        <taxon>Actinomycetes</taxon>
        <taxon>Mycobacteriales</taxon>
        <taxon>Corynebacteriaceae</taxon>
        <taxon>Corynebacterium</taxon>
    </lineage>
</organism>
<protein>
    <recommendedName>
        <fullName evidence="4">Peptidase S1 domain-containing protein</fullName>
    </recommendedName>
</protein>